<protein>
    <submittedName>
        <fullName evidence="2">Uncharacterized protein</fullName>
    </submittedName>
</protein>
<evidence type="ECO:0000313" key="3">
    <source>
        <dbReference type="Proteomes" id="UP000256431"/>
    </source>
</evidence>
<gene>
    <name evidence="2" type="ORF">DXI23_14410</name>
</gene>
<sequence>MTKRWEHRMLRGKCLADRKFFRSDQSGASTAEYLVVMIVTVAMLFVPIPGQNESVMEMMIQGFKDSHHHYVWGMSYPL</sequence>
<keyword evidence="1" id="KW-1133">Transmembrane helix</keyword>
<organism evidence="2 3">
    <name type="scientific">Marinobacter flavimaris</name>
    <dbReference type="NCBI Taxonomy" id="262076"/>
    <lineage>
        <taxon>Bacteria</taxon>
        <taxon>Pseudomonadati</taxon>
        <taxon>Pseudomonadota</taxon>
        <taxon>Gammaproteobacteria</taxon>
        <taxon>Pseudomonadales</taxon>
        <taxon>Marinobacteraceae</taxon>
        <taxon>Marinobacter</taxon>
    </lineage>
</organism>
<evidence type="ECO:0000256" key="1">
    <source>
        <dbReference type="SAM" id="Phobius"/>
    </source>
</evidence>
<keyword evidence="1" id="KW-0472">Membrane</keyword>
<keyword evidence="1" id="KW-0812">Transmembrane</keyword>
<accession>A0A3D8H1P6</accession>
<proteinExistence type="predicted"/>
<evidence type="ECO:0000313" key="2">
    <source>
        <dbReference type="EMBL" id="RDU40391.1"/>
    </source>
</evidence>
<dbReference type="AlphaFoldDB" id="A0A3D8H1P6"/>
<dbReference type="EMBL" id="QRDH01000006">
    <property type="protein sequence ID" value="RDU40391.1"/>
    <property type="molecule type" value="Genomic_DNA"/>
</dbReference>
<comment type="caution">
    <text evidence="2">The sequence shown here is derived from an EMBL/GenBank/DDBJ whole genome shotgun (WGS) entry which is preliminary data.</text>
</comment>
<reference evidence="2 3" key="1">
    <citation type="submission" date="2018-08" db="EMBL/GenBank/DDBJ databases">
        <title>Genome sequence of Marinobacter flavimaris KCTC 12185.</title>
        <authorList>
            <person name="Chun J."/>
            <person name="Kim B.-Y."/>
            <person name="Choi S.-B."/>
            <person name="Kwak M.-J."/>
        </authorList>
    </citation>
    <scope>NUCLEOTIDE SEQUENCE [LARGE SCALE GENOMIC DNA]</scope>
    <source>
        <strain evidence="2 3">KCTC 12185</strain>
    </source>
</reference>
<name>A0A3D8H1P6_9GAMM</name>
<dbReference type="Proteomes" id="UP000256431">
    <property type="component" value="Unassembled WGS sequence"/>
</dbReference>
<keyword evidence="3" id="KW-1185">Reference proteome</keyword>
<feature type="transmembrane region" description="Helical" evidence="1">
    <location>
        <begin position="28"/>
        <end position="48"/>
    </location>
</feature>